<dbReference type="Pfam" id="PF10609">
    <property type="entry name" value="ParA"/>
    <property type="match status" value="1"/>
</dbReference>
<dbReference type="SUPFAM" id="SSF52540">
    <property type="entry name" value="P-loop containing nucleoside triphosphate hydrolases"/>
    <property type="match status" value="1"/>
</dbReference>
<evidence type="ECO:0000313" key="7">
    <source>
        <dbReference type="EMBL" id="MBB4890489.1"/>
    </source>
</evidence>
<sequence>MHEDQRPQAVYICSGKGGVGKSTVAKATSRGLKARGLNVGHFDADLTGPSAPTLFGAGTRLRILNQRIQPAISDGIPVISTGLLADADHPYIWHGPLLRGALHQLFHDADWGPLDLLVIDMPPGTGETQLAVLDEFRAIAAVIVTTPHELALVDVRRSLRMLQEAEIPIAAIVENMAEATCPQCAHSWQPFPGTAGDQLQQLLPDSRLIKVPIDSGASAISNHGNGDSALVQYLDDGGLLTDLCTLHATNPTTTSR</sequence>
<dbReference type="GO" id="GO:0046872">
    <property type="term" value="F:metal ion binding"/>
    <property type="evidence" value="ECO:0007669"/>
    <property type="project" value="UniProtKB-KW"/>
</dbReference>
<protein>
    <recommendedName>
        <fullName evidence="6">Iron-sulfur cluster carrier protein</fullName>
    </recommendedName>
</protein>
<dbReference type="Proteomes" id="UP000556436">
    <property type="component" value="Unassembled WGS sequence"/>
</dbReference>
<dbReference type="RefSeq" id="WP_184739696.1">
    <property type="nucleotide sequence ID" value="NZ_BMRW01000017.1"/>
</dbReference>
<dbReference type="AlphaFoldDB" id="A0A7W7LI52"/>
<reference evidence="7 8" key="1">
    <citation type="submission" date="2020-08" db="EMBL/GenBank/DDBJ databases">
        <title>Genomic Encyclopedia of Type Strains, Phase III (KMG-III): the genomes of soil and plant-associated and newly described type strains.</title>
        <authorList>
            <person name="Whitman W."/>
        </authorList>
    </citation>
    <scope>NUCLEOTIDE SEQUENCE [LARGE SCALE GENOMIC DNA]</scope>
    <source>
        <strain evidence="7 8">CECT 3265</strain>
    </source>
</reference>
<evidence type="ECO:0000256" key="2">
    <source>
        <dbReference type="ARBA" id="ARBA00022741"/>
    </source>
</evidence>
<comment type="similarity">
    <text evidence="6">Belongs to the Mrp/NBP35 ATP-binding proteins family.</text>
</comment>
<keyword evidence="5 6" id="KW-0411">Iron-sulfur</keyword>
<organism evidence="7 8">
    <name type="scientific">Streptomyces netropsis</name>
    <name type="common">Streptoverticillium netropsis</name>
    <dbReference type="NCBI Taxonomy" id="55404"/>
    <lineage>
        <taxon>Bacteria</taxon>
        <taxon>Bacillati</taxon>
        <taxon>Actinomycetota</taxon>
        <taxon>Actinomycetes</taxon>
        <taxon>Kitasatosporales</taxon>
        <taxon>Streptomycetaceae</taxon>
        <taxon>Streptomyces</taxon>
    </lineage>
</organism>
<dbReference type="GO" id="GO:0016226">
    <property type="term" value="P:iron-sulfur cluster assembly"/>
    <property type="evidence" value="ECO:0007669"/>
    <property type="project" value="InterPro"/>
</dbReference>
<dbReference type="Gene3D" id="3.40.50.300">
    <property type="entry name" value="P-loop containing nucleotide triphosphate hydrolases"/>
    <property type="match status" value="1"/>
</dbReference>
<keyword evidence="1 6" id="KW-0479">Metal-binding</keyword>
<evidence type="ECO:0000256" key="6">
    <source>
        <dbReference type="HAMAP-Rule" id="MF_02040"/>
    </source>
</evidence>
<dbReference type="GO" id="GO:0005524">
    <property type="term" value="F:ATP binding"/>
    <property type="evidence" value="ECO:0007669"/>
    <property type="project" value="UniProtKB-UniRule"/>
</dbReference>
<accession>A0A7W7LI52</accession>
<evidence type="ECO:0000256" key="4">
    <source>
        <dbReference type="ARBA" id="ARBA00023004"/>
    </source>
</evidence>
<dbReference type="EMBL" id="JACHJG010000019">
    <property type="protein sequence ID" value="MBB4890489.1"/>
    <property type="molecule type" value="Genomic_DNA"/>
</dbReference>
<dbReference type="GO" id="GO:0016887">
    <property type="term" value="F:ATP hydrolysis activity"/>
    <property type="evidence" value="ECO:0007669"/>
    <property type="project" value="UniProtKB-UniRule"/>
</dbReference>
<dbReference type="InterPro" id="IPR019591">
    <property type="entry name" value="Mrp/NBP35_ATP-bd"/>
</dbReference>
<dbReference type="InterPro" id="IPR033756">
    <property type="entry name" value="YlxH/NBP35"/>
</dbReference>
<feature type="binding site" evidence="6">
    <location>
        <begin position="15"/>
        <end position="22"/>
    </location>
    <ligand>
        <name>ATP</name>
        <dbReference type="ChEBI" id="CHEBI:30616"/>
    </ligand>
</feature>
<dbReference type="CDD" id="cd02037">
    <property type="entry name" value="Mrp_NBP35"/>
    <property type="match status" value="1"/>
</dbReference>
<dbReference type="InterPro" id="IPR027417">
    <property type="entry name" value="P-loop_NTPase"/>
</dbReference>
<dbReference type="PANTHER" id="PTHR42961">
    <property type="entry name" value="IRON-SULFUR PROTEIN NUBPL"/>
    <property type="match status" value="1"/>
</dbReference>
<gene>
    <name evidence="7" type="ORF">FHS38_006574</name>
</gene>
<proteinExistence type="inferred from homology"/>
<evidence type="ECO:0000256" key="5">
    <source>
        <dbReference type="ARBA" id="ARBA00023014"/>
    </source>
</evidence>
<dbReference type="InterPro" id="IPR044304">
    <property type="entry name" value="NUBPL-like"/>
</dbReference>
<dbReference type="HAMAP" id="MF_02040">
    <property type="entry name" value="Mrp_NBP35"/>
    <property type="match status" value="1"/>
</dbReference>
<keyword evidence="2 6" id="KW-0547">Nucleotide-binding</keyword>
<keyword evidence="8" id="KW-1185">Reference proteome</keyword>
<keyword evidence="3 6" id="KW-0067">ATP-binding</keyword>
<comment type="subunit">
    <text evidence="6">Homodimer.</text>
</comment>
<evidence type="ECO:0000256" key="1">
    <source>
        <dbReference type="ARBA" id="ARBA00022723"/>
    </source>
</evidence>
<keyword evidence="6" id="KW-0378">Hydrolase</keyword>
<dbReference type="PANTHER" id="PTHR42961:SF2">
    <property type="entry name" value="IRON-SULFUR PROTEIN NUBPL"/>
    <property type="match status" value="1"/>
</dbReference>
<comment type="function">
    <text evidence="6">Binds and transfers iron-sulfur (Fe-S) clusters to target apoproteins. Can hydrolyze ATP.</text>
</comment>
<comment type="caution">
    <text evidence="7">The sequence shown here is derived from an EMBL/GenBank/DDBJ whole genome shotgun (WGS) entry which is preliminary data.</text>
</comment>
<dbReference type="GO" id="GO:0140663">
    <property type="term" value="F:ATP-dependent FeS chaperone activity"/>
    <property type="evidence" value="ECO:0007669"/>
    <property type="project" value="InterPro"/>
</dbReference>
<evidence type="ECO:0000256" key="3">
    <source>
        <dbReference type="ARBA" id="ARBA00022840"/>
    </source>
</evidence>
<dbReference type="GO" id="GO:0051539">
    <property type="term" value="F:4 iron, 4 sulfur cluster binding"/>
    <property type="evidence" value="ECO:0007669"/>
    <property type="project" value="TreeGrafter"/>
</dbReference>
<name>A0A7W7LI52_STRNE</name>
<evidence type="ECO:0000313" key="8">
    <source>
        <dbReference type="Proteomes" id="UP000556436"/>
    </source>
</evidence>
<keyword evidence="4 6" id="KW-0408">Iron</keyword>